<accession>A0A7L0F595</accession>
<dbReference type="Proteomes" id="UP000526942">
    <property type="component" value="Unassembled WGS sequence"/>
</dbReference>
<dbReference type="PANTHER" id="PTHR14726">
    <property type="entry name" value="JHY PROTEIN HOMOLOG"/>
    <property type="match status" value="1"/>
</dbReference>
<dbReference type="PANTHER" id="PTHR14726:SF1">
    <property type="entry name" value="JHY PROTEIN HOMOLOG"/>
    <property type="match status" value="1"/>
</dbReference>
<dbReference type="AlphaFoldDB" id="A0A7L0F595"/>
<dbReference type="EMBL" id="VXAM01000082">
    <property type="protein sequence ID" value="NXJ90001.1"/>
    <property type="molecule type" value="Genomic_DNA"/>
</dbReference>
<proteinExistence type="predicted"/>
<comment type="caution">
    <text evidence="2">The sequence shown here is derived from an EMBL/GenBank/DDBJ whole genome shotgun (WGS) entry which is preliminary data.</text>
</comment>
<feature type="compositionally biased region" description="Polar residues" evidence="1">
    <location>
        <begin position="65"/>
        <end position="82"/>
    </location>
</feature>
<dbReference type="GO" id="GO:0035082">
    <property type="term" value="P:axoneme assembly"/>
    <property type="evidence" value="ECO:0007669"/>
    <property type="project" value="TreeGrafter"/>
</dbReference>
<dbReference type="OrthoDB" id="10057281at2759"/>
<feature type="non-terminal residue" evidence="2">
    <location>
        <position position="747"/>
    </location>
</feature>
<evidence type="ECO:0000256" key="1">
    <source>
        <dbReference type="SAM" id="MobiDB-lite"/>
    </source>
</evidence>
<feature type="compositionally biased region" description="Polar residues" evidence="1">
    <location>
        <begin position="121"/>
        <end position="133"/>
    </location>
</feature>
<dbReference type="Pfam" id="PF15261">
    <property type="entry name" value="JHY"/>
    <property type="match status" value="1"/>
</dbReference>
<feature type="compositionally biased region" description="Acidic residues" evidence="1">
    <location>
        <begin position="37"/>
        <end position="50"/>
    </location>
</feature>
<feature type="region of interest" description="Disordered" evidence="1">
    <location>
        <begin position="104"/>
        <end position="148"/>
    </location>
</feature>
<name>A0A7L0F595_CORCN</name>
<organism evidence="2 3">
    <name type="scientific">Corythaixoides concolor</name>
    <name type="common">Grey go-away-bird</name>
    <dbReference type="NCBI Taxonomy" id="103956"/>
    <lineage>
        <taxon>Eukaryota</taxon>
        <taxon>Metazoa</taxon>
        <taxon>Chordata</taxon>
        <taxon>Craniata</taxon>
        <taxon>Vertebrata</taxon>
        <taxon>Euteleostomi</taxon>
        <taxon>Archelosauria</taxon>
        <taxon>Archosauria</taxon>
        <taxon>Dinosauria</taxon>
        <taxon>Saurischia</taxon>
        <taxon>Theropoda</taxon>
        <taxon>Coelurosauria</taxon>
        <taxon>Aves</taxon>
        <taxon>Neognathae</taxon>
        <taxon>Neoaves</taxon>
        <taxon>Otidimorphae</taxon>
        <taxon>Musophagiformes</taxon>
        <taxon>Musophagidae</taxon>
        <taxon>Corythaixoides</taxon>
    </lineage>
</organism>
<dbReference type="InterPro" id="IPR027968">
    <property type="entry name" value="JHY"/>
</dbReference>
<feature type="compositionally biased region" description="Basic and acidic residues" evidence="1">
    <location>
        <begin position="104"/>
        <end position="113"/>
    </location>
</feature>
<sequence length="747" mass="85851">HDSQESDFENLVKERQYQSELQQQVRENEELAGLGLDELENDSLEEDSLEEMSFKEQEGPEYDINRNTSGIQKNNDNGSRKQQSVDKYFSLRYNPNWKNTREVAKFAEAEKPHQVAGESSVGFSQDSFYLHSNDSPEEKSQQKAKSQDSFSAVGTELLNFHKRNAAVSNEPFRLHTKGRVSADGCHFKGSPSTYSNGFSLRAQKDQAQRKKKDFVKKNKQTLGLCSEKINSYLQLHCKKQEVLQEQVADPKTVDEELVQSVLPFQTGKMKPEDRWYLKSQQLKDHQNKLSQKNKRKPNQSLKRRSFPRNDNQQLPGRPAEPKSWHHRHKQIPEHQPAPMLAAEQGNSSALHRWLDTSPPVDPDTNTAADSDTCLNNFPNSRHFVNQDFTISTCPFRPTLHKFNPAEVISPAYTSKEEKKYKHDSPNRHPHDQQHLYNRATVRFARDNSTSGQAHPNQRNISSAFNANFQELMKDQVPLQDCKRHIYADKRYQNCAIRIIPCTDCLLSYLLYTNKDSFFPPLSFLRLLQSSFHSLPTQTMERHHQEITCLTEAHLADRHLFSQLPAVILEGKSGSEVDQESGEGNQEEMSQSNSEGYLMQMEKQKQPKVSKKPHSSKTYINLNVKLGGLGPDYEAIKERKEKLKQKKEYAKKVKEHNMKSVASVQRLPTKPQVQSSVSRQKALEYAKKIPRPKIYTARQSEEEAKEKKVLPQTLNGDRLPQIASLEALQSRHEKEKQVVAAFKTLHIL</sequence>
<protein>
    <submittedName>
        <fullName evidence="2">JHY protein</fullName>
    </submittedName>
</protein>
<feature type="compositionally biased region" description="Basic residues" evidence="1">
    <location>
        <begin position="291"/>
        <end position="306"/>
    </location>
</feature>
<reference evidence="2 3" key="1">
    <citation type="submission" date="2019-09" db="EMBL/GenBank/DDBJ databases">
        <title>Bird 10,000 Genomes (B10K) Project - Family phase.</title>
        <authorList>
            <person name="Zhang G."/>
        </authorList>
    </citation>
    <scope>NUCLEOTIDE SEQUENCE [LARGE SCALE GENOMIC DNA]</scope>
    <source>
        <strain evidence="2">B10K-DU-011-20</strain>
        <tissue evidence="2">Muscle</tissue>
    </source>
</reference>
<keyword evidence="3" id="KW-1185">Reference proteome</keyword>
<evidence type="ECO:0000313" key="2">
    <source>
        <dbReference type="EMBL" id="NXJ90001.1"/>
    </source>
</evidence>
<feature type="region of interest" description="Disordered" evidence="1">
    <location>
        <begin position="572"/>
        <end position="593"/>
    </location>
</feature>
<feature type="region of interest" description="Disordered" evidence="1">
    <location>
        <begin position="1"/>
        <end position="85"/>
    </location>
</feature>
<feature type="region of interest" description="Disordered" evidence="1">
    <location>
        <begin position="282"/>
        <end position="366"/>
    </location>
</feature>
<feature type="compositionally biased region" description="Basic and acidic residues" evidence="1">
    <location>
        <begin position="1"/>
        <end position="17"/>
    </location>
</feature>
<evidence type="ECO:0000313" key="3">
    <source>
        <dbReference type="Proteomes" id="UP000526942"/>
    </source>
</evidence>
<feature type="compositionally biased region" description="Polar residues" evidence="1">
    <location>
        <begin position="581"/>
        <end position="593"/>
    </location>
</feature>
<feature type="non-terminal residue" evidence="2">
    <location>
        <position position="1"/>
    </location>
</feature>
<gene>
    <name evidence="2" type="primary">Jhy</name>
    <name evidence="2" type="ORF">CORCON_R13902</name>
</gene>